<proteinExistence type="predicted"/>
<dbReference type="EMBL" id="JALJRB010000025">
    <property type="protein sequence ID" value="MCJ8502398.1"/>
    <property type="molecule type" value="Genomic_DNA"/>
</dbReference>
<comment type="caution">
    <text evidence="1">The sequence shown here is derived from an EMBL/GenBank/DDBJ whole genome shotgun (WGS) entry which is preliminary data.</text>
</comment>
<keyword evidence="2" id="KW-1185">Reference proteome</keyword>
<dbReference type="InterPro" id="IPR036192">
    <property type="entry name" value="Cell_div_ZapA-like_sf"/>
</dbReference>
<dbReference type="InterPro" id="IPR053712">
    <property type="entry name" value="Bac_CellDiv_Activator"/>
</dbReference>
<name>A0AA41R6Q4_9BACT</name>
<dbReference type="InterPro" id="IPR007838">
    <property type="entry name" value="Cell_div_ZapA-like"/>
</dbReference>
<protein>
    <submittedName>
        <fullName evidence="1">Cell division protein ZapA</fullName>
    </submittedName>
</protein>
<dbReference type="Pfam" id="PF05164">
    <property type="entry name" value="ZapA"/>
    <property type="match status" value="1"/>
</dbReference>
<keyword evidence="1" id="KW-0132">Cell division</keyword>
<dbReference type="SUPFAM" id="SSF102829">
    <property type="entry name" value="Cell division protein ZapA-like"/>
    <property type="match status" value="1"/>
</dbReference>
<gene>
    <name evidence="1" type="ORF">MRX98_17580</name>
</gene>
<reference evidence="1" key="1">
    <citation type="submission" date="2022-04" db="EMBL/GenBank/DDBJ databases">
        <title>Desulfatitalea alkaliphila sp. nov., a novel anaerobic sulfate-reducing bacterium isolated from terrestrial mud volcano, Taman Peninsula, Russia.</title>
        <authorList>
            <person name="Khomyakova M.A."/>
            <person name="Merkel A.Y."/>
            <person name="Slobodkin A.I."/>
        </authorList>
    </citation>
    <scope>NUCLEOTIDE SEQUENCE</scope>
    <source>
        <strain evidence="1">M08but</strain>
    </source>
</reference>
<accession>A0AA41R6Q4</accession>
<dbReference type="GO" id="GO:0051301">
    <property type="term" value="P:cell division"/>
    <property type="evidence" value="ECO:0007669"/>
    <property type="project" value="UniProtKB-KW"/>
</dbReference>
<dbReference type="Gene3D" id="6.10.250.790">
    <property type="match status" value="1"/>
</dbReference>
<organism evidence="1 2">
    <name type="scientific">Desulfatitalea alkaliphila</name>
    <dbReference type="NCBI Taxonomy" id="2929485"/>
    <lineage>
        <taxon>Bacteria</taxon>
        <taxon>Pseudomonadati</taxon>
        <taxon>Thermodesulfobacteriota</taxon>
        <taxon>Desulfobacteria</taxon>
        <taxon>Desulfobacterales</taxon>
        <taxon>Desulfosarcinaceae</taxon>
        <taxon>Desulfatitalea</taxon>
    </lineage>
</organism>
<keyword evidence="1" id="KW-0131">Cell cycle</keyword>
<dbReference type="AlphaFoldDB" id="A0AA41R6Q4"/>
<dbReference type="Proteomes" id="UP001165427">
    <property type="component" value="Unassembled WGS sequence"/>
</dbReference>
<evidence type="ECO:0000313" key="1">
    <source>
        <dbReference type="EMBL" id="MCJ8502398.1"/>
    </source>
</evidence>
<evidence type="ECO:0000313" key="2">
    <source>
        <dbReference type="Proteomes" id="UP001165427"/>
    </source>
</evidence>
<sequence length="96" mass="10699">MLTIEILGQTFTFKTDVNRAEAQSVADYVLESVDQARAQCAGNTLNPDKRAILVLTALNIANEFFDLKKRHQRLLEDIGQRSGNLLHTLESQLGLS</sequence>
<dbReference type="RefSeq" id="WP_246913161.1">
    <property type="nucleotide sequence ID" value="NZ_JALJRB010000025.1"/>
</dbReference>